<dbReference type="EMBL" id="OBQK01000011">
    <property type="protein sequence ID" value="SOC57140.1"/>
    <property type="molecule type" value="Genomic_DNA"/>
</dbReference>
<sequence>PEPYRSTHGAEIVGVLLDADDRRPGTWRRIREVGGVVVHAAKVRVLSPHVTGAEAAPRPWHLAGMLVMMVLAVVATQAWTSALVRLADAERGDGWLDPRWPVHAAWLIAGVMIWARRPAAAWAAMLVAAVLVTAYPVFVATGIPWPAQVPGTWGHATPADPSPGLPLTARDAAWWGLSLAAVAMTATPRRLATAVAALPRFAVARAALISAGLAAVTGLIALADAAVNHSYWFTAEHVRTSPLPAFVVLAVLAAHLRVRAKTGAVVLTFAILALASASAAPSIFQLTAVLTAAAGGVALALTAHRSIKSPARG</sequence>
<dbReference type="Proteomes" id="UP000219688">
    <property type="component" value="Unassembled WGS sequence"/>
</dbReference>
<feature type="transmembrane region" description="Helical" evidence="1">
    <location>
        <begin position="203"/>
        <end position="227"/>
    </location>
</feature>
<protein>
    <submittedName>
        <fullName evidence="2">Uncharacterized protein</fullName>
    </submittedName>
</protein>
<gene>
    <name evidence="2" type="ORF">SAMN05421879_1111</name>
</gene>
<feature type="transmembrane region" description="Helical" evidence="1">
    <location>
        <begin position="286"/>
        <end position="303"/>
    </location>
</feature>
<keyword evidence="1" id="KW-0812">Transmembrane</keyword>
<feature type="non-terminal residue" evidence="2">
    <location>
        <position position="1"/>
    </location>
</feature>
<accession>A0A285VST7</accession>
<keyword evidence="1" id="KW-1133">Transmembrane helix</keyword>
<reference evidence="3" key="1">
    <citation type="submission" date="2017-08" db="EMBL/GenBank/DDBJ databases">
        <authorList>
            <person name="Varghese N."/>
            <person name="Submissions S."/>
        </authorList>
    </citation>
    <scope>NUCLEOTIDE SEQUENCE [LARGE SCALE GENOMIC DNA]</scope>
    <source>
        <strain evidence="3">USBA17B2</strain>
    </source>
</reference>
<feature type="transmembrane region" description="Helical" evidence="1">
    <location>
        <begin position="122"/>
        <end position="143"/>
    </location>
</feature>
<proteinExistence type="predicted"/>
<organism evidence="2 3">
    <name type="scientific">Ornithinimicrobium cerasi</name>
    <dbReference type="NCBI Taxonomy" id="2248773"/>
    <lineage>
        <taxon>Bacteria</taxon>
        <taxon>Bacillati</taxon>
        <taxon>Actinomycetota</taxon>
        <taxon>Actinomycetes</taxon>
        <taxon>Micrococcales</taxon>
        <taxon>Ornithinimicrobiaceae</taxon>
        <taxon>Ornithinimicrobium</taxon>
    </lineage>
</organism>
<feature type="transmembrane region" description="Helical" evidence="1">
    <location>
        <begin position="172"/>
        <end position="191"/>
    </location>
</feature>
<keyword evidence="3" id="KW-1185">Reference proteome</keyword>
<evidence type="ECO:0000313" key="2">
    <source>
        <dbReference type="EMBL" id="SOC57140.1"/>
    </source>
</evidence>
<dbReference type="AlphaFoldDB" id="A0A285VST7"/>
<name>A0A285VST7_9MICO</name>
<keyword evidence="1" id="KW-0472">Membrane</keyword>
<feature type="transmembrane region" description="Helical" evidence="1">
    <location>
        <begin position="263"/>
        <end position="280"/>
    </location>
</feature>
<evidence type="ECO:0000313" key="3">
    <source>
        <dbReference type="Proteomes" id="UP000219688"/>
    </source>
</evidence>
<feature type="transmembrane region" description="Helical" evidence="1">
    <location>
        <begin position="62"/>
        <end position="80"/>
    </location>
</feature>
<evidence type="ECO:0000256" key="1">
    <source>
        <dbReference type="SAM" id="Phobius"/>
    </source>
</evidence>
<feature type="transmembrane region" description="Helical" evidence="1">
    <location>
        <begin position="239"/>
        <end position="256"/>
    </location>
</feature>